<dbReference type="PANTHER" id="PTHR12147">
    <property type="entry name" value="METALLOPEPTIDASE M28 FAMILY MEMBER"/>
    <property type="match status" value="1"/>
</dbReference>
<evidence type="ECO:0000256" key="12">
    <source>
        <dbReference type="ARBA" id="ARBA00023049"/>
    </source>
</evidence>
<dbReference type="GO" id="GO:0006508">
    <property type="term" value="P:proteolysis"/>
    <property type="evidence" value="ECO:0007669"/>
    <property type="project" value="UniProtKB-KW"/>
</dbReference>
<dbReference type="Gene3D" id="3.40.630.10">
    <property type="entry name" value="Zn peptidases"/>
    <property type="match status" value="1"/>
</dbReference>
<keyword evidence="10" id="KW-0862">Zinc</keyword>
<dbReference type="PANTHER" id="PTHR12147:SF58">
    <property type="entry name" value="VACUOLAR MEMBRANE PROTEASE"/>
    <property type="match status" value="1"/>
</dbReference>
<dbReference type="GO" id="GO:0005774">
    <property type="term" value="C:vacuolar membrane"/>
    <property type="evidence" value="ECO:0007669"/>
    <property type="project" value="UniProtKB-SubCell"/>
</dbReference>
<dbReference type="InterPro" id="IPR001261">
    <property type="entry name" value="ArgE/DapE_CS"/>
</dbReference>
<feature type="transmembrane region" description="Helical" evidence="16">
    <location>
        <begin position="358"/>
        <end position="381"/>
    </location>
</feature>
<dbReference type="InterPro" id="IPR007484">
    <property type="entry name" value="Peptidase_M28"/>
</dbReference>
<dbReference type="KEGG" id="chq:AQ619_01975"/>
<accession>A0A0P0NW34</accession>
<feature type="transmembrane region" description="Helical" evidence="16">
    <location>
        <begin position="473"/>
        <end position="494"/>
    </location>
</feature>
<feature type="transmembrane region" description="Helical" evidence="16">
    <location>
        <begin position="592"/>
        <end position="611"/>
    </location>
</feature>
<feature type="transmembrane region" description="Helical" evidence="16">
    <location>
        <begin position="427"/>
        <end position="445"/>
    </location>
</feature>
<evidence type="ECO:0000256" key="1">
    <source>
        <dbReference type="ARBA" id="ARBA00003273"/>
    </source>
</evidence>
<sequence length="805" mass="83930">MKTIRILGFWICLAIGLGLGTLAQKAPQPVGVSAADTAFSAGRAMEDVRAIAQRPHPTGSAEIVRVRDHLLTRIGALGLEVSVRPGEGFRPYSDDGRSLGVAAVQNVVGILPGQDRELPALLVMSHYDTVHNSPGAADDTLGVAAALEIARALKAGPVPARDVIFLFTEGEEAGLLGADAFFARDPTARKVGMVLNMETRGDAGRAAMFQTGPDNGELLALMAREAVGPSANSLASTVYERMPNDTDFTHALKAGLPGLNFALIDNQLAYHTPLSTPERLDQGSLQHMGDQVLPVARALADAQSLPARSPNVIYSDILGLILISYSTTVGWALLVLATALIGFVAWRALTGGGVTGLEIVKGVAGALLLLLASALVLHLLGRLLQVGDGQRLYDILGRFDLLLLGAGALGVGTGLLVITAQARGARRIWPSLAALALGGACSLTGGFDPVGLGLGVAVAVLVWASLGRKVGVLGVWIGGLVTLLLASLAAQILAPGATVMLVWPLLVAALGATLAMGLGGTRDRRVALAMTLVMGVLATLTVAQLTAWGAWTFAGIGLMEPAVLAVFVLLAAPALVPITFDFAESPWGWRGVVLLAVTGLGLVVTAAMPAASADRPNLTEAHHLADPSTGRAWRVSTLPQLDAWTREVLIADGGVDLKQQTLEPFLSKPTWMAETRAVPVPPPILTAERSGDRLIVRVIPGAGTEVLSLKIRASTALHDPRLNGRPITLVSQPDSWSTLTYHAPDPNGVTLSFTSEATGRVEAEVMEFRDGWPIEAAAPPAKPAELMATGMSDKTAVLAHARLAW</sequence>
<evidence type="ECO:0000256" key="6">
    <source>
        <dbReference type="ARBA" id="ARBA00022670"/>
    </source>
</evidence>
<keyword evidence="11 16" id="KW-1133">Transmembrane helix</keyword>
<evidence type="ECO:0000256" key="14">
    <source>
        <dbReference type="ARBA" id="ARBA00023180"/>
    </source>
</evidence>
<evidence type="ECO:0000256" key="15">
    <source>
        <dbReference type="ARBA" id="ARBA00031512"/>
    </source>
</evidence>
<gene>
    <name evidence="18" type="ORF">AQ619_01975</name>
</gene>
<proteinExistence type="inferred from homology"/>
<keyword evidence="9" id="KW-0378">Hydrolase</keyword>
<evidence type="ECO:0000256" key="11">
    <source>
        <dbReference type="ARBA" id="ARBA00022989"/>
    </source>
</evidence>
<reference evidence="18 19" key="1">
    <citation type="submission" date="2015-10" db="EMBL/GenBank/DDBJ databases">
        <title>Conservation of the essential genome among Caulobacter and Brevundimonas species.</title>
        <authorList>
            <person name="Scott D."/>
            <person name="Ely B."/>
        </authorList>
    </citation>
    <scope>NUCLEOTIDE SEQUENCE [LARGE SCALE GENOMIC DNA]</scope>
    <source>
        <strain evidence="18 19">CB4</strain>
    </source>
</reference>
<keyword evidence="5" id="KW-0926">Vacuole</keyword>
<dbReference type="AlphaFoldDB" id="A0A0P0NW34"/>
<feature type="transmembrane region" description="Helical" evidence="16">
    <location>
        <begin position="526"/>
        <end position="550"/>
    </location>
</feature>
<feature type="transmembrane region" description="Helical" evidence="16">
    <location>
        <begin position="500"/>
        <end position="519"/>
    </location>
</feature>
<dbReference type="GO" id="GO:0008235">
    <property type="term" value="F:metalloexopeptidase activity"/>
    <property type="evidence" value="ECO:0007669"/>
    <property type="project" value="InterPro"/>
</dbReference>
<dbReference type="SUPFAM" id="SSF53187">
    <property type="entry name" value="Zn-dependent exopeptidases"/>
    <property type="match status" value="1"/>
</dbReference>
<evidence type="ECO:0000256" key="2">
    <source>
        <dbReference type="ARBA" id="ARBA00004128"/>
    </source>
</evidence>
<evidence type="ECO:0000256" key="13">
    <source>
        <dbReference type="ARBA" id="ARBA00023136"/>
    </source>
</evidence>
<keyword evidence="6" id="KW-0645">Protease</keyword>
<dbReference type="STRING" id="69395.AQ619_01975"/>
<keyword evidence="8" id="KW-0479">Metal-binding</keyword>
<feature type="domain" description="Peptidase M28" evidence="17">
    <location>
        <begin position="106"/>
        <end position="294"/>
    </location>
</feature>
<evidence type="ECO:0000256" key="4">
    <source>
        <dbReference type="ARBA" id="ARBA00017435"/>
    </source>
</evidence>
<feature type="transmembrane region" description="Helical" evidence="16">
    <location>
        <begin position="562"/>
        <end position="580"/>
    </location>
</feature>
<keyword evidence="7 16" id="KW-0812">Transmembrane</keyword>
<dbReference type="PROSITE" id="PS00758">
    <property type="entry name" value="ARGE_DAPE_CPG2_1"/>
    <property type="match status" value="1"/>
</dbReference>
<protein>
    <recommendedName>
        <fullName evidence="4">Vacuolar membrane protease</fullName>
    </recommendedName>
    <alternativeName>
        <fullName evidence="15">FXNA-related family protease 1</fullName>
    </alternativeName>
</protein>
<dbReference type="Pfam" id="PF04389">
    <property type="entry name" value="Peptidase_M28"/>
    <property type="match status" value="1"/>
</dbReference>
<organism evidence="18 19">
    <name type="scientific">Caulobacter henricii</name>
    <dbReference type="NCBI Taxonomy" id="69395"/>
    <lineage>
        <taxon>Bacteria</taxon>
        <taxon>Pseudomonadati</taxon>
        <taxon>Pseudomonadota</taxon>
        <taxon>Alphaproteobacteria</taxon>
        <taxon>Caulobacterales</taxon>
        <taxon>Caulobacteraceae</taxon>
        <taxon>Caulobacter</taxon>
    </lineage>
</organism>
<evidence type="ECO:0000259" key="17">
    <source>
        <dbReference type="Pfam" id="PF04389"/>
    </source>
</evidence>
<evidence type="ECO:0000256" key="16">
    <source>
        <dbReference type="SAM" id="Phobius"/>
    </source>
</evidence>
<comment type="function">
    <text evidence="1">May be involved in vacuolar sorting and osmoregulation.</text>
</comment>
<keyword evidence="13 16" id="KW-0472">Membrane</keyword>
<dbReference type="GO" id="GO:0046872">
    <property type="term" value="F:metal ion binding"/>
    <property type="evidence" value="ECO:0007669"/>
    <property type="project" value="UniProtKB-KW"/>
</dbReference>
<keyword evidence="14" id="KW-0325">Glycoprotein</keyword>
<evidence type="ECO:0000256" key="8">
    <source>
        <dbReference type="ARBA" id="ARBA00022723"/>
    </source>
</evidence>
<evidence type="ECO:0000256" key="10">
    <source>
        <dbReference type="ARBA" id="ARBA00022833"/>
    </source>
</evidence>
<feature type="transmembrane region" description="Helical" evidence="16">
    <location>
        <begin position="451"/>
        <end position="466"/>
    </location>
</feature>
<evidence type="ECO:0000256" key="7">
    <source>
        <dbReference type="ARBA" id="ARBA00022692"/>
    </source>
</evidence>
<evidence type="ECO:0000313" key="19">
    <source>
        <dbReference type="Proteomes" id="UP000056905"/>
    </source>
</evidence>
<comment type="subcellular location">
    <subcellularLocation>
        <location evidence="2">Vacuole membrane</location>
        <topology evidence="2">Multi-pass membrane protein</topology>
    </subcellularLocation>
</comment>
<evidence type="ECO:0000256" key="9">
    <source>
        <dbReference type="ARBA" id="ARBA00022801"/>
    </source>
</evidence>
<dbReference type="RefSeq" id="WP_062143531.1">
    <property type="nucleotide sequence ID" value="NZ_CP013002.1"/>
</dbReference>
<evidence type="ECO:0000313" key="18">
    <source>
        <dbReference type="EMBL" id="ALL12227.1"/>
    </source>
</evidence>
<feature type="transmembrane region" description="Helical" evidence="16">
    <location>
        <begin position="317"/>
        <end position="346"/>
    </location>
</feature>
<dbReference type="EMBL" id="CP013002">
    <property type="protein sequence ID" value="ALL12227.1"/>
    <property type="molecule type" value="Genomic_DNA"/>
</dbReference>
<dbReference type="InterPro" id="IPR045175">
    <property type="entry name" value="M28_fam"/>
</dbReference>
<dbReference type="OrthoDB" id="9778250at2"/>
<evidence type="ECO:0000256" key="5">
    <source>
        <dbReference type="ARBA" id="ARBA00022554"/>
    </source>
</evidence>
<feature type="transmembrane region" description="Helical" evidence="16">
    <location>
        <begin position="401"/>
        <end position="420"/>
    </location>
</feature>
<dbReference type="CDD" id="cd03875">
    <property type="entry name" value="M28_Fxna_like"/>
    <property type="match status" value="1"/>
</dbReference>
<keyword evidence="19" id="KW-1185">Reference proteome</keyword>
<keyword evidence="12" id="KW-0482">Metalloprotease</keyword>
<comment type="similarity">
    <text evidence="3">Belongs to the peptidase M28 family.</text>
</comment>
<name>A0A0P0NW34_9CAUL</name>
<dbReference type="Proteomes" id="UP000056905">
    <property type="component" value="Chromosome"/>
</dbReference>
<dbReference type="InterPro" id="IPR048024">
    <property type="entry name" value="Fxna-like_M28_dom"/>
</dbReference>
<evidence type="ECO:0000256" key="3">
    <source>
        <dbReference type="ARBA" id="ARBA00010918"/>
    </source>
</evidence>